<dbReference type="SMART" id="SM00216">
    <property type="entry name" value="VWD"/>
    <property type="match status" value="3"/>
</dbReference>
<keyword evidence="6" id="KW-0130">Cell adhesion</keyword>
<feature type="disulfide bond" evidence="9">
    <location>
        <begin position="1589"/>
        <end position="1601"/>
    </location>
</feature>
<dbReference type="InterPro" id="IPR036055">
    <property type="entry name" value="LDL_receptor-like_sf"/>
</dbReference>
<evidence type="ECO:0000256" key="2">
    <source>
        <dbReference type="ARBA" id="ARBA00022737"/>
    </source>
</evidence>
<dbReference type="InterPro" id="IPR002867">
    <property type="entry name" value="IBR_dom"/>
</dbReference>
<dbReference type="SMART" id="SM00647">
    <property type="entry name" value="IBR"/>
    <property type="match status" value="1"/>
</dbReference>
<feature type="domain" description="VWFD" evidence="10">
    <location>
        <begin position="224"/>
        <end position="390"/>
    </location>
</feature>
<dbReference type="GO" id="GO:0007155">
    <property type="term" value="P:cell adhesion"/>
    <property type="evidence" value="ECO:0007669"/>
    <property type="project" value="UniProtKB-KW"/>
</dbReference>
<dbReference type="Pfam" id="PF00057">
    <property type="entry name" value="Ldl_recept_a"/>
    <property type="match status" value="4"/>
</dbReference>
<gene>
    <name evidence="11" type="ORF">JBS370_LOCUS8516</name>
</gene>
<feature type="domain" description="VWFD" evidence="10">
    <location>
        <begin position="1054"/>
        <end position="1224"/>
    </location>
</feature>
<dbReference type="InterPro" id="IPR002919">
    <property type="entry name" value="TIL_dom"/>
</dbReference>
<feature type="disulfide bond" evidence="9">
    <location>
        <begin position="1485"/>
        <end position="1500"/>
    </location>
</feature>
<keyword evidence="4" id="KW-0833">Ubl conjugation pathway</keyword>
<accession>A0A818TMV6</accession>
<evidence type="ECO:0000313" key="12">
    <source>
        <dbReference type="Proteomes" id="UP000663836"/>
    </source>
</evidence>
<dbReference type="PROSITE" id="PS51233">
    <property type="entry name" value="VWFD"/>
    <property type="match status" value="3"/>
</dbReference>
<keyword evidence="8" id="KW-0325">Glycoprotein</keyword>
<dbReference type="SUPFAM" id="SSF57850">
    <property type="entry name" value="RING/U-box"/>
    <property type="match status" value="1"/>
</dbReference>
<dbReference type="SMART" id="SM00832">
    <property type="entry name" value="C8"/>
    <property type="match status" value="3"/>
</dbReference>
<evidence type="ECO:0000259" key="10">
    <source>
        <dbReference type="PROSITE" id="PS51233"/>
    </source>
</evidence>
<dbReference type="InterPro" id="IPR014853">
    <property type="entry name" value="VWF/SSPO/ZAN-like_Cys-rich_dom"/>
</dbReference>
<dbReference type="CDD" id="cd00112">
    <property type="entry name" value="LDLa"/>
    <property type="match status" value="6"/>
</dbReference>
<dbReference type="InterPro" id="IPR001846">
    <property type="entry name" value="VWF_type-D"/>
</dbReference>
<evidence type="ECO:0000256" key="6">
    <source>
        <dbReference type="ARBA" id="ARBA00022889"/>
    </source>
</evidence>
<dbReference type="SMART" id="SM00215">
    <property type="entry name" value="VWC_out"/>
    <property type="match status" value="2"/>
</dbReference>
<protein>
    <recommendedName>
        <fullName evidence="10">VWFD domain-containing protein</fullName>
    </recommendedName>
</protein>
<evidence type="ECO:0000256" key="1">
    <source>
        <dbReference type="ARBA" id="ARBA00022723"/>
    </source>
</evidence>
<evidence type="ECO:0000256" key="4">
    <source>
        <dbReference type="ARBA" id="ARBA00022786"/>
    </source>
</evidence>
<evidence type="ECO:0000256" key="8">
    <source>
        <dbReference type="ARBA" id="ARBA00023180"/>
    </source>
</evidence>
<reference evidence="11" key="1">
    <citation type="submission" date="2021-02" db="EMBL/GenBank/DDBJ databases">
        <authorList>
            <person name="Nowell W R."/>
        </authorList>
    </citation>
    <scope>NUCLEOTIDE SEQUENCE</scope>
</reference>
<organism evidence="11 12">
    <name type="scientific">Rotaria sordida</name>
    <dbReference type="NCBI Taxonomy" id="392033"/>
    <lineage>
        <taxon>Eukaryota</taxon>
        <taxon>Metazoa</taxon>
        <taxon>Spiralia</taxon>
        <taxon>Gnathifera</taxon>
        <taxon>Rotifera</taxon>
        <taxon>Eurotatoria</taxon>
        <taxon>Bdelloidea</taxon>
        <taxon>Philodinida</taxon>
        <taxon>Philodinidae</taxon>
        <taxon>Rotaria</taxon>
    </lineage>
</organism>
<feature type="disulfide bond" evidence="9">
    <location>
        <begin position="1608"/>
        <end position="1623"/>
    </location>
</feature>
<keyword evidence="1" id="KW-0479">Metal-binding</keyword>
<feature type="disulfide bond" evidence="9">
    <location>
        <begin position="1446"/>
        <end position="1461"/>
    </location>
</feature>
<dbReference type="Gene3D" id="2.10.25.10">
    <property type="entry name" value="Laminin"/>
    <property type="match status" value="4"/>
</dbReference>
<name>A0A818TMV6_9BILA</name>
<keyword evidence="7 9" id="KW-1015">Disulfide bond</keyword>
<feature type="disulfide bond" evidence="9">
    <location>
        <begin position="1473"/>
        <end position="1491"/>
    </location>
</feature>
<dbReference type="CDD" id="cd19941">
    <property type="entry name" value="TIL"/>
    <property type="match status" value="4"/>
</dbReference>
<feature type="domain" description="VWFD" evidence="10">
    <location>
        <begin position="585"/>
        <end position="751"/>
    </location>
</feature>
<proteinExistence type="predicted"/>
<keyword evidence="2" id="KW-0677">Repeat</keyword>
<feature type="disulfide bond" evidence="9">
    <location>
        <begin position="1570"/>
        <end position="1585"/>
    </location>
</feature>
<evidence type="ECO:0000256" key="9">
    <source>
        <dbReference type="PROSITE-ProRule" id="PRU00124"/>
    </source>
</evidence>
<dbReference type="GO" id="GO:0008270">
    <property type="term" value="F:zinc ion binding"/>
    <property type="evidence" value="ECO:0007669"/>
    <property type="project" value="UniProtKB-KW"/>
</dbReference>
<evidence type="ECO:0000256" key="5">
    <source>
        <dbReference type="ARBA" id="ARBA00022833"/>
    </source>
</evidence>
<dbReference type="PROSITE" id="PS50068">
    <property type="entry name" value="LDLRA_2"/>
    <property type="match status" value="6"/>
</dbReference>
<dbReference type="InterPro" id="IPR002172">
    <property type="entry name" value="LDrepeatLR_classA_rpt"/>
</dbReference>
<dbReference type="InterPro" id="IPR001007">
    <property type="entry name" value="VWF_dom"/>
</dbReference>
<dbReference type="Pfam" id="PF08742">
    <property type="entry name" value="C8"/>
    <property type="match status" value="3"/>
</dbReference>
<dbReference type="InterPro" id="IPR023415">
    <property type="entry name" value="LDLR_class-A_CS"/>
</dbReference>
<dbReference type="SMART" id="SM00192">
    <property type="entry name" value="LDLa"/>
    <property type="match status" value="6"/>
</dbReference>
<keyword evidence="3" id="KW-0863">Zinc-finger</keyword>
<dbReference type="InterPro" id="IPR036084">
    <property type="entry name" value="Ser_inhib-like_sf"/>
</dbReference>
<dbReference type="Proteomes" id="UP000663836">
    <property type="component" value="Unassembled WGS sequence"/>
</dbReference>
<evidence type="ECO:0000256" key="3">
    <source>
        <dbReference type="ARBA" id="ARBA00022771"/>
    </source>
</evidence>
<dbReference type="Pfam" id="PF00094">
    <property type="entry name" value="VWD"/>
    <property type="match status" value="3"/>
</dbReference>
<dbReference type="Gene3D" id="4.10.400.10">
    <property type="entry name" value="Low-density Lipoprotein Receptor"/>
    <property type="match status" value="6"/>
</dbReference>
<dbReference type="SUPFAM" id="SSF57424">
    <property type="entry name" value="LDL receptor-like module"/>
    <property type="match status" value="5"/>
</dbReference>
<comment type="caution">
    <text evidence="9">Lacks conserved residue(s) required for the propagation of feature annotation.</text>
</comment>
<sequence length="1696" mass="187048">MYEYVRNNWNTGSDIQCPECSIPLSHITIKLILLKYDDNTLYERYTQFELNRALEQNSEFVWCAYGCGSGQLNEGATMNNTIQCVNCHLLTCFTHKCPWHDGMTCEDSQSSTTLSTQHICSSIESVTKNDNCPNPSTFNIMDEYKKNDTTWKLDFKVFQQASVTNSMDLLEEIQRRYDNSVPCPYTRQMNITKCCPNWTGSNCDQVATSNNTLIVNDNGPLPFATCVLWGLFHYRTFDGTQFEFTGSCNYKLGGTQTWQVNVRPTGCTNWQKCSKQLSMLFGSVNVTAEGNNVIVNGVTLNPIEGITISGVTIERRGNYTYLTYSDGVRVKWDEATVIDLTVDVSFKGRVSGLCGDYDGDSQNDLTLFDRTVSSSAAVFGNQWRLDSSCSEVPSLGEVCSDDDVKQQAIAACQILIDSSDVFGTCLEVVNGQQYYNTCIIDYCITAASYPKQLQQAICNSYTALARDCTDNYIDVNWRTASRCPKSCPNNMTYVECASNCPKTCQSLSQTISESDTCMSDCSPGCICPVGTVLDLGQNQQCVKPDHCTCYYRGNYYQAGDNINIDCNKCTCSSGSWQCSKFACPRTCTVMGNGHIDTYDGKTYTLIGSCQYTLLEGANSDLSSKLRVMYTNTKNIHTNELVIVHYGNTVNIKGSQIVANGQPGVQLPHRINDLLIRQATSVLLSVEGTDFSIYFDGFRVYIALGPSFINQTRGLCGTFNYITRDDYQTPNGLIETNLIAFADAYKISQTCNTPLQTTSCSLFPANELAARTTCQNLLKDPVFAPCISVLEPSFYIESCTADLCDDISSDYISTYTCYHLATYAHKCADRGIVIDWMSKTSLSNACQIAPYPYGKCLSSDDVSSSTSYSECVSACDYSCSDLDQKPSLNCENQCLPGCACPTDTFYDVKSRSCIRAEQCPCYDISTKSDIQPGQNILRTCTNCTCLNGAFQCDNPDCLLTMTCPGNQIYSNNASTCPKTCDNIVSFSDCNTYKQGCTCPSGQVLTHDGITCVPVNECPCRYNQRSYATGDQIRQSCNNCTCSGGRWSCTKMQCDSTCIATGDPHYITFDGMRYSYEGNCQYYLAKEKNNTFSILAENVPCGSTGVTCTKNIIIDYLGSIIDLQRGRNVIFNGIEIENYESVPKIYGQVSVFKSGVFTIISTPDFLIKWDEATRIYLTVYSKHRGNMEGLCGNYNDDNADDIRTAQGITGSIIEMANSWKTAPTCGNLQESLVDNSDPCFGHEQRRDWATTECSLIRGKSIDNPFNPCIELIDPTQLDIYYKECLFDACNCDRGGDCECLCTSLASFAEKCNSIGVPVKWRRPNRCPMQCDNNKVYMACGSICPETCSGKDYFGCELSGCVEGCFCPNGLLMDETGTCVPISSCTCAYDNKYYPSGSTIVRGCEICSCTNGSFVCSQLTTKECQQDCSSFNEFQCSTSKECIPKTWKCDKVPDCADKSDEDNCVYECSNQTSFTCRNGQCVDITYLCDGLPNCRDGSDEVNCTYIQPCREFLCSRSKKCISKTWVCDGSIDCGMGDDSDEAADCKQEHCDLNSGRYFQCADSRDCLPITSKCDAHKDCLDGSDERGCVCSCSEQFSCETICQCLNMSRVCDGIPDCIDQTDEKNCTCTSNEYTCSGGGCINGTQLCDRMVNCPKGDDETHPDCTVTTTPIPSTIVTTSGSTHVPTVGKLVPISVGGYT</sequence>
<keyword evidence="5" id="KW-0862">Zinc</keyword>
<feature type="disulfide bond" evidence="9">
    <location>
        <begin position="1625"/>
        <end position="1637"/>
    </location>
</feature>
<dbReference type="PRINTS" id="PR00261">
    <property type="entry name" value="LDLRECEPTOR"/>
</dbReference>
<dbReference type="PANTHER" id="PTHR11339">
    <property type="entry name" value="EXTRACELLULAR MATRIX GLYCOPROTEIN RELATED"/>
    <property type="match status" value="1"/>
</dbReference>
<dbReference type="Pfam" id="PF23244">
    <property type="entry name" value="VWF"/>
    <property type="match status" value="1"/>
</dbReference>
<dbReference type="EMBL" id="CAJOBD010000545">
    <property type="protein sequence ID" value="CAF3685935.1"/>
    <property type="molecule type" value="Genomic_DNA"/>
</dbReference>
<evidence type="ECO:0000256" key="7">
    <source>
        <dbReference type="ARBA" id="ARBA00023157"/>
    </source>
</evidence>
<dbReference type="SUPFAM" id="SSF57567">
    <property type="entry name" value="Serine protease inhibitors"/>
    <property type="match status" value="4"/>
</dbReference>
<dbReference type="Pfam" id="PF01826">
    <property type="entry name" value="TIL"/>
    <property type="match status" value="4"/>
</dbReference>
<evidence type="ECO:0000313" key="11">
    <source>
        <dbReference type="EMBL" id="CAF3685935.1"/>
    </source>
</evidence>
<comment type="caution">
    <text evidence="11">The sequence shown here is derived from an EMBL/GenBank/DDBJ whole genome shotgun (WGS) entry which is preliminary data.</text>
</comment>
<dbReference type="PROSITE" id="PS01209">
    <property type="entry name" value="LDLRA_1"/>
    <property type="match status" value="2"/>
</dbReference>
<dbReference type="InterPro" id="IPR050780">
    <property type="entry name" value="Mucin_vWF_Thrombospondin_sf"/>
</dbReference>
<feature type="disulfide bond" evidence="9">
    <location>
        <begin position="1632"/>
        <end position="1650"/>
    </location>
</feature>